<keyword evidence="1" id="KW-0812">Transmembrane</keyword>
<dbReference type="EMBL" id="CP100390">
    <property type="protein sequence ID" value="UZE95480.1"/>
    <property type="molecule type" value="Genomic_DNA"/>
</dbReference>
<protein>
    <submittedName>
        <fullName evidence="2">Uncharacterized protein</fullName>
    </submittedName>
</protein>
<dbReference type="RefSeq" id="WP_265046969.1">
    <property type="nucleotide sequence ID" value="NZ_CP100390.1"/>
</dbReference>
<accession>A0ABY6N058</accession>
<evidence type="ECO:0000313" key="2">
    <source>
        <dbReference type="EMBL" id="UZE95480.1"/>
    </source>
</evidence>
<name>A0ABY6N058_9ALTE</name>
<sequence length="111" mass="11854">MKIATKAALFSAVVFPGAGYFVVKRRGRGVVVLTISIVGLAMLMVEAYIKAQIIAEKIVRGVIPVDIQVIRDQLVLAKGVLSPETAMGISLTIGAVWIFSIVDGYRIGRAP</sequence>
<dbReference type="Proteomes" id="UP001163739">
    <property type="component" value="Chromosome"/>
</dbReference>
<organism evidence="2 3">
    <name type="scientific">Alkalimarinus alittae</name>
    <dbReference type="NCBI Taxonomy" id="2961619"/>
    <lineage>
        <taxon>Bacteria</taxon>
        <taxon>Pseudomonadati</taxon>
        <taxon>Pseudomonadota</taxon>
        <taxon>Gammaproteobacteria</taxon>
        <taxon>Alteromonadales</taxon>
        <taxon>Alteromonadaceae</taxon>
        <taxon>Alkalimarinus</taxon>
    </lineage>
</organism>
<keyword evidence="1" id="KW-1133">Transmembrane helix</keyword>
<gene>
    <name evidence="2" type="ORF">NKI27_15600</name>
</gene>
<evidence type="ECO:0000313" key="3">
    <source>
        <dbReference type="Proteomes" id="UP001163739"/>
    </source>
</evidence>
<proteinExistence type="predicted"/>
<evidence type="ECO:0000256" key="1">
    <source>
        <dbReference type="SAM" id="Phobius"/>
    </source>
</evidence>
<keyword evidence="3" id="KW-1185">Reference proteome</keyword>
<keyword evidence="1" id="KW-0472">Membrane</keyword>
<feature type="transmembrane region" description="Helical" evidence="1">
    <location>
        <begin position="29"/>
        <end position="49"/>
    </location>
</feature>
<reference evidence="2" key="1">
    <citation type="submission" date="2022-06" db="EMBL/GenBank/DDBJ databases">
        <title>Alkalimarinus sp. nov., isolated from gut of a Alitta virens.</title>
        <authorList>
            <person name="Yang A.I."/>
            <person name="Shin N.-R."/>
        </authorList>
    </citation>
    <scope>NUCLEOTIDE SEQUENCE</scope>
    <source>
        <strain evidence="2">A2M4</strain>
    </source>
</reference>